<dbReference type="GO" id="GO:0005886">
    <property type="term" value="C:plasma membrane"/>
    <property type="evidence" value="ECO:0007669"/>
    <property type="project" value="UniProtKB-SubCell"/>
</dbReference>
<evidence type="ECO:0000256" key="6">
    <source>
        <dbReference type="SAM" id="Phobius"/>
    </source>
</evidence>
<evidence type="ECO:0000313" key="9">
    <source>
        <dbReference type="Proteomes" id="UP000592181"/>
    </source>
</evidence>
<dbReference type="PANTHER" id="PTHR36115">
    <property type="entry name" value="PROLINE-RICH ANTIGEN HOMOLOG-RELATED"/>
    <property type="match status" value="1"/>
</dbReference>
<dbReference type="InterPro" id="IPR010432">
    <property type="entry name" value="RDD"/>
</dbReference>
<reference evidence="8 9" key="1">
    <citation type="submission" date="2020-07" db="EMBL/GenBank/DDBJ databases">
        <title>Sequencing the genomes of 1000 actinobacteria strains.</title>
        <authorList>
            <person name="Klenk H.-P."/>
        </authorList>
    </citation>
    <scope>NUCLEOTIDE SEQUENCE [LARGE SCALE GENOMIC DNA]</scope>
    <source>
        <strain evidence="8 9">DSM 24723</strain>
    </source>
</reference>
<feature type="transmembrane region" description="Helical" evidence="6">
    <location>
        <begin position="27"/>
        <end position="49"/>
    </location>
</feature>
<keyword evidence="2" id="KW-1003">Cell membrane</keyword>
<evidence type="ECO:0000256" key="5">
    <source>
        <dbReference type="ARBA" id="ARBA00023136"/>
    </source>
</evidence>
<evidence type="ECO:0000313" key="8">
    <source>
        <dbReference type="EMBL" id="NYG37821.1"/>
    </source>
</evidence>
<evidence type="ECO:0000256" key="4">
    <source>
        <dbReference type="ARBA" id="ARBA00022989"/>
    </source>
</evidence>
<dbReference type="AlphaFoldDB" id="A0A852XHE6"/>
<accession>A0A852XHE6</accession>
<sequence>MTSRGVGPDARRQAGELPEVAPFGRRLGGLAIDWIASLLIFNAVVAPLIDVTPLWQSFGPLIVLFVEHLVLVGTAGLTLGHRLLGLRVVPVARPWISPLQAVVRAGLLCLFIPPVVVGSDGRGLHDRAAGTTIVRG</sequence>
<dbReference type="PANTHER" id="PTHR36115:SF6">
    <property type="entry name" value="PROLINE-RICH ANTIGEN HOMOLOG"/>
    <property type="match status" value="1"/>
</dbReference>
<feature type="transmembrane region" description="Helical" evidence="6">
    <location>
        <begin position="61"/>
        <end position="79"/>
    </location>
</feature>
<evidence type="ECO:0000256" key="2">
    <source>
        <dbReference type="ARBA" id="ARBA00022475"/>
    </source>
</evidence>
<protein>
    <submittedName>
        <fullName evidence="8">Putative RDD family membrane protein YckC</fullName>
    </submittedName>
</protein>
<keyword evidence="5 6" id="KW-0472">Membrane</keyword>
<name>A0A852XHE6_9MICO</name>
<feature type="domain" description="RDD" evidence="7">
    <location>
        <begin position="20"/>
        <end position="129"/>
    </location>
</feature>
<dbReference type="Pfam" id="PF06271">
    <property type="entry name" value="RDD"/>
    <property type="match status" value="1"/>
</dbReference>
<comment type="caution">
    <text evidence="8">The sequence shown here is derived from an EMBL/GenBank/DDBJ whole genome shotgun (WGS) entry which is preliminary data.</text>
</comment>
<evidence type="ECO:0000256" key="1">
    <source>
        <dbReference type="ARBA" id="ARBA00004651"/>
    </source>
</evidence>
<evidence type="ECO:0000256" key="3">
    <source>
        <dbReference type="ARBA" id="ARBA00022692"/>
    </source>
</evidence>
<keyword evidence="9" id="KW-1185">Reference proteome</keyword>
<evidence type="ECO:0000259" key="7">
    <source>
        <dbReference type="Pfam" id="PF06271"/>
    </source>
</evidence>
<dbReference type="InterPro" id="IPR051791">
    <property type="entry name" value="Pra-immunoreactive"/>
</dbReference>
<comment type="subcellular location">
    <subcellularLocation>
        <location evidence="1">Cell membrane</location>
        <topology evidence="1">Multi-pass membrane protein</topology>
    </subcellularLocation>
</comment>
<gene>
    <name evidence="8" type="ORF">BJY28_002290</name>
</gene>
<dbReference type="Proteomes" id="UP000592181">
    <property type="component" value="Unassembled WGS sequence"/>
</dbReference>
<proteinExistence type="predicted"/>
<keyword evidence="3 6" id="KW-0812">Transmembrane</keyword>
<dbReference type="EMBL" id="JACBZX010000001">
    <property type="protein sequence ID" value="NYG37821.1"/>
    <property type="molecule type" value="Genomic_DNA"/>
</dbReference>
<organism evidence="8 9">
    <name type="scientific">Janibacter alkaliphilus</name>
    <dbReference type="NCBI Taxonomy" id="1069963"/>
    <lineage>
        <taxon>Bacteria</taxon>
        <taxon>Bacillati</taxon>
        <taxon>Actinomycetota</taxon>
        <taxon>Actinomycetes</taxon>
        <taxon>Micrococcales</taxon>
        <taxon>Intrasporangiaceae</taxon>
        <taxon>Janibacter</taxon>
    </lineage>
</organism>
<keyword evidence="4 6" id="KW-1133">Transmembrane helix</keyword>